<dbReference type="AlphaFoldDB" id="A0A0S2TGY6"/>
<reference evidence="1" key="1">
    <citation type="submission" date="2015-10" db="EMBL/GenBank/DDBJ databases">
        <title>Description of Candidatus Tenderia electrophaga gen. nov, sp. nov., an Uncultivated Electroautotroph from a Biocathode Enrichment.</title>
        <authorList>
            <person name="Eddie B.J."/>
            <person name="Malanoski A.P."/>
            <person name="Wang Z."/>
            <person name="Hall R.J."/>
            <person name="Oh S.D."/>
            <person name="Heiner C."/>
            <person name="Lin B."/>
            <person name="Strycharz-Glaven S.M."/>
        </authorList>
    </citation>
    <scope>NUCLEOTIDE SEQUENCE [LARGE SCALE GENOMIC DNA]</scope>
    <source>
        <strain evidence="1">NRL1</strain>
    </source>
</reference>
<evidence type="ECO:0000313" key="1">
    <source>
        <dbReference type="EMBL" id="ALP54411.1"/>
    </source>
</evidence>
<dbReference type="EMBL" id="CP013099">
    <property type="protein sequence ID" value="ALP54411.1"/>
    <property type="molecule type" value="Genomic_DNA"/>
</dbReference>
<dbReference type="NCBIfam" id="TIGR02292">
    <property type="entry name" value="ygfB_yecA"/>
    <property type="match status" value="1"/>
</dbReference>
<accession>A0A0S2TGY6</accession>
<organism evidence="1 2">
    <name type="scientific">Candidatus Tenderia electrophaga</name>
    <dbReference type="NCBI Taxonomy" id="1748243"/>
    <lineage>
        <taxon>Bacteria</taxon>
        <taxon>Pseudomonadati</taxon>
        <taxon>Pseudomonadota</taxon>
        <taxon>Gammaproteobacteria</taxon>
        <taxon>Candidatus Tenderiales</taxon>
        <taxon>Candidatus Tenderiaceae</taxon>
        <taxon>Candidatus Tenderia</taxon>
    </lineage>
</organism>
<dbReference type="Pfam" id="PF03695">
    <property type="entry name" value="UPF0149"/>
    <property type="match status" value="1"/>
</dbReference>
<sequence length="174" mass="19695">MNTVADTDLSDSELAELDEFLLTHEECLAIDEAHGYLTALIVSRADDDESAILEAVLGEAEATAQINELLLRMYQDIAIELESAEPFEPMVIEEEDEDGDSFEVYDGWCFGFMLALSDYEEVWRELPKEQQSLLEPIATLALLREDELDMDDEEYAGWVSLLPGSVSGLYDYWH</sequence>
<keyword evidence="2" id="KW-1185">Reference proteome</keyword>
<dbReference type="InterPro" id="IPR036255">
    <property type="entry name" value="YgfB-like_sf"/>
</dbReference>
<protein>
    <recommendedName>
        <fullName evidence="3">Metal-binding protein</fullName>
    </recommendedName>
</protein>
<dbReference type="KEGG" id="tee:Tel_15350"/>
<dbReference type="Proteomes" id="UP000055136">
    <property type="component" value="Chromosome"/>
</dbReference>
<dbReference type="SUPFAM" id="SSF101327">
    <property type="entry name" value="YgfB-like"/>
    <property type="match status" value="1"/>
</dbReference>
<dbReference type="InterPro" id="IPR011978">
    <property type="entry name" value="YgfB-like"/>
</dbReference>
<gene>
    <name evidence="1" type="ORF">Tel_15350</name>
</gene>
<dbReference type="Gene3D" id="1.20.120.740">
    <property type="entry name" value="YgfB uncharacterised protein family UPF0149, PF03695"/>
    <property type="match status" value="1"/>
</dbReference>
<proteinExistence type="predicted"/>
<name>A0A0S2TGY6_9GAMM</name>
<evidence type="ECO:0000313" key="2">
    <source>
        <dbReference type="Proteomes" id="UP000055136"/>
    </source>
</evidence>
<evidence type="ECO:0008006" key="3">
    <source>
        <dbReference type="Google" id="ProtNLM"/>
    </source>
</evidence>